<sequence length="69" mass="7905">MFLGITISLSSFKPFDLKPSISLNEMKTFEGANYDSKKSNNCSLLLGDLVWRLFCQSSFDQILFSAFRR</sequence>
<accession>M6RNT6</accession>
<comment type="caution">
    <text evidence="1">The sequence shown here is derived from an EMBL/GenBank/DDBJ whole genome shotgun (WGS) entry which is preliminary data.</text>
</comment>
<protein>
    <submittedName>
        <fullName evidence="1">Uncharacterized protein</fullName>
    </submittedName>
</protein>
<evidence type="ECO:0000313" key="1">
    <source>
        <dbReference type="EMBL" id="EMO02548.1"/>
    </source>
</evidence>
<name>M6RNT6_LEPIR</name>
<dbReference type="EMBL" id="AHNZ02001029">
    <property type="protein sequence ID" value="EMO02548.1"/>
    <property type="molecule type" value="Genomic_DNA"/>
</dbReference>
<proteinExistence type="predicted"/>
<dbReference type="AlphaFoldDB" id="M6RNT6"/>
<organism evidence="1 2">
    <name type="scientific">Leptospira interrogans serovar Icterohaemorrhagiae str. Verdun HP</name>
    <dbReference type="NCBI Taxonomy" id="1049910"/>
    <lineage>
        <taxon>Bacteria</taxon>
        <taxon>Pseudomonadati</taxon>
        <taxon>Spirochaetota</taxon>
        <taxon>Spirochaetia</taxon>
        <taxon>Leptospirales</taxon>
        <taxon>Leptospiraceae</taxon>
        <taxon>Leptospira</taxon>
    </lineage>
</organism>
<gene>
    <name evidence="1" type="ORF">LEP1GSC116_1348</name>
</gene>
<evidence type="ECO:0000313" key="2">
    <source>
        <dbReference type="Proteomes" id="UP000012092"/>
    </source>
</evidence>
<reference evidence="1 2" key="1">
    <citation type="submission" date="2013-01" db="EMBL/GenBank/DDBJ databases">
        <authorList>
            <person name="Harkins D.M."/>
            <person name="Durkin A.S."/>
            <person name="Brinkac L.M."/>
            <person name="Haft D.H."/>
            <person name="Selengut J.D."/>
            <person name="Sanka R."/>
            <person name="DePew J."/>
            <person name="Purushe J."/>
            <person name="Picardeau M."/>
            <person name="Werts C."/>
            <person name="Goarant C."/>
            <person name="Vinetz J.M."/>
            <person name="Sutton G.G."/>
            <person name="Nierman W.C."/>
            <person name="Fouts D.E."/>
        </authorList>
    </citation>
    <scope>NUCLEOTIDE SEQUENCE [LARGE SCALE GENOMIC DNA]</scope>
    <source>
        <strain evidence="1 2">Verdun HP</strain>
    </source>
</reference>
<dbReference type="Proteomes" id="UP000012092">
    <property type="component" value="Unassembled WGS sequence"/>
</dbReference>